<dbReference type="EMBL" id="MU155490">
    <property type="protein sequence ID" value="KAF9472868.1"/>
    <property type="molecule type" value="Genomic_DNA"/>
</dbReference>
<evidence type="ECO:0000256" key="1">
    <source>
        <dbReference type="SAM" id="MobiDB-lite"/>
    </source>
</evidence>
<dbReference type="PANTHER" id="PTHR36223">
    <property type="entry name" value="BETA-LACTAMASE-TYPE TRANSPEPTIDASE FOLD DOMAIN CONTAINING PROTEIN"/>
    <property type="match status" value="1"/>
</dbReference>
<feature type="compositionally biased region" description="Low complexity" evidence="1">
    <location>
        <begin position="256"/>
        <end position="265"/>
    </location>
</feature>
<organism evidence="3 4">
    <name type="scientific">Pholiota conissans</name>
    <dbReference type="NCBI Taxonomy" id="109636"/>
    <lineage>
        <taxon>Eukaryota</taxon>
        <taxon>Fungi</taxon>
        <taxon>Dikarya</taxon>
        <taxon>Basidiomycota</taxon>
        <taxon>Agaricomycotina</taxon>
        <taxon>Agaricomycetes</taxon>
        <taxon>Agaricomycetidae</taxon>
        <taxon>Agaricales</taxon>
        <taxon>Agaricineae</taxon>
        <taxon>Strophariaceae</taxon>
        <taxon>Pholiota</taxon>
    </lineage>
</organism>
<comment type="caution">
    <text evidence="3">The sequence shown here is derived from an EMBL/GenBank/DDBJ whole genome shotgun (WGS) entry which is preliminary data.</text>
</comment>
<reference evidence="3" key="1">
    <citation type="submission" date="2020-11" db="EMBL/GenBank/DDBJ databases">
        <authorList>
            <consortium name="DOE Joint Genome Institute"/>
            <person name="Ahrendt S."/>
            <person name="Riley R."/>
            <person name="Andreopoulos W."/>
            <person name="Labutti K."/>
            <person name="Pangilinan J."/>
            <person name="Ruiz-Duenas F.J."/>
            <person name="Barrasa J.M."/>
            <person name="Sanchez-Garcia M."/>
            <person name="Camarero S."/>
            <person name="Miyauchi S."/>
            <person name="Serrano A."/>
            <person name="Linde D."/>
            <person name="Babiker R."/>
            <person name="Drula E."/>
            <person name="Ayuso-Fernandez I."/>
            <person name="Pacheco R."/>
            <person name="Padilla G."/>
            <person name="Ferreira P."/>
            <person name="Barriuso J."/>
            <person name="Kellner H."/>
            <person name="Castanera R."/>
            <person name="Alfaro M."/>
            <person name="Ramirez L."/>
            <person name="Pisabarro A.G."/>
            <person name="Kuo A."/>
            <person name="Tritt A."/>
            <person name="Lipzen A."/>
            <person name="He G."/>
            <person name="Yan M."/>
            <person name="Ng V."/>
            <person name="Cullen D."/>
            <person name="Martin F."/>
            <person name="Rosso M.-N."/>
            <person name="Henrissat B."/>
            <person name="Hibbett D."/>
            <person name="Martinez A.T."/>
            <person name="Grigoriev I.V."/>
        </authorList>
    </citation>
    <scope>NUCLEOTIDE SEQUENCE</scope>
    <source>
        <strain evidence="3">CIRM-BRFM 674</strain>
    </source>
</reference>
<name>A0A9P6CUS1_9AGAR</name>
<evidence type="ECO:0000313" key="3">
    <source>
        <dbReference type="EMBL" id="KAF9472868.1"/>
    </source>
</evidence>
<dbReference type="OrthoDB" id="3364132at2759"/>
<dbReference type="Pfam" id="PF25534">
    <property type="entry name" value="DUF7918"/>
    <property type="match status" value="1"/>
</dbReference>
<proteinExistence type="predicted"/>
<accession>A0A9P6CUS1</accession>
<feature type="region of interest" description="Disordered" evidence="1">
    <location>
        <begin position="255"/>
        <end position="326"/>
    </location>
</feature>
<gene>
    <name evidence="3" type="ORF">BDN70DRAFT_997952</name>
</gene>
<feature type="compositionally biased region" description="Basic and acidic residues" evidence="1">
    <location>
        <begin position="297"/>
        <end position="318"/>
    </location>
</feature>
<sequence length="385" mass="43050">MPSDEATTSVTSTKPKAKVRDQLSYGEFDVWIEVDGDRAPIYGAKRESAKGLEVVMTCWIASAEGKEFSISFQRTEFDDYDFRGIVAIDGNVACASVYRNEDEDAEEPQTVSGSRISLTEEQNFVFGKVELTDDESKFDDSTVEDIGTIEVILEKIDITRVKRTKKPYVFGVPIITKVHERSKKGLDHQIKYGPIEVCEPLDDKVYTFTDWGDKTTFIFKYRSLETLQAMGVAPRSKSTGLPSLAPVLVPTPAPAQVPQAAQAPTRTDANSEVPFEPMDTLVESDNRCSRKITSTSVKRDHSVKLEHSASEGRLRGADTESDSEDEDIREMLATAHRLLEKVESTRSKRCAKKKEKLEDTSRAKKRAKTEPKIRHFAPGEIIDLT</sequence>
<dbReference type="AlphaFoldDB" id="A0A9P6CUS1"/>
<evidence type="ECO:0000259" key="2">
    <source>
        <dbReference type="Pfam" id="PF25534"/>
    </source>
</evidence>
<dbReference type="InterPro" id="IPR057678">
    <property type="entry name" value="DUF7918"/>
</dbReference>
<dbReference type="Proteomes" id="UP000807469">
    <property type="component" value="Unassembled WGS sequence"/>
</dbReference>
<keyword evidence="4" id="KW-1185">Reference proteome</keyword>
<feature type="compositionally biased region" description="Basic and acidic residues" evidence="1">
    <location>
        <begin position="355"/>
        <end position="373"/>
    </location>
</feature>
<protein>
    <recommendedName>
        <fullName evidence="2">DUF7918 domain-containing protein</fullName>
    </recommendedName>
</protein>
<feature type="domain" description="DUF7918" evidence="2">
    <location>
        <begin position="28"/>
        <end position="236"/>
    </location>
</feature>
<feature type="region of interest" description="Disordered" evidence="1">
    <location>
        <begin position="339"/>
        <end position="385"/>
    </location>
</feature>
<evidence type="ECO:0000313" key="4">
    <source>
        <dbReference type="Proteomes" id="UP000807469"/>
    </source>
</evidence>
<dbReference type="PANTHER" id="PTHR36223:SF1">
    <property type="entry name" value="TRANSCRIPTION ELONGATION FACTOR EAF N-TERMINAL DOMAIN-CONTAINING PROTEIN"/>
    <property type="match status" value="1"/>
</dbReference>